<feature type="compositionally biased region" description="Polar residues" evidence="1">
    <location>
        <begin position="88"/>
        <end position="120"/>
    </location>
</feature>
<name>A0A7L5DI13_9BACT</name>
<dbReference type="KEGG" id="srho:HH216_05695"/>
<proteinExistence type="predicted"/>
<gene>
    <name evidence="2" type="ORF">HH216_05695</name>
</gene>
<dbReference type="EMBL" id="CP051677">
    <property type="protein sequence ID" value="QJD77969.1"/>
    <property type="molecule type" value="Genomic_DNA"/>
</dbReference>
<dbReference type="InterPro" id="IPR011250">
    <property type="entry name" value="OMP/PagP_B-barrel"/>
</dbReference>
<reference evidence="2 3" key="1">
    <citation type="submission" date="2020-04" db="EMBL/GenBank/DDBJ databases">
        <title>Genome sequencing of novel species.</title>
        <authorList>
            <person name="Heo J."/>
            <person name="Kim S.-J."/>
            <person name="Kim J.-S."/>
            <person name="Hong S.-B."/>
            <person name="Kwon S.-W."/>
        </authorList>
    </citation>
    <scope>NUCLEOTIDE SEQUENCE [LARGE SCALE GENOMIC DNA]</scope>
    <source>
        <strain evidence="2 3">CJU-R4</strain>
    </source>
</reference>
<dbReference type="SUPFAM" id="SSF56925">
    <property type="entry name" value="OMPA-like"/>
    <property type="match status" value="1"/>
</dbReference>
<protein>
    <submittedName>
        <fullName evidence="2">Outer membrane beta-barrel protein</fullName>
    </submittedName>
</protein>
<dbReference type="Proteomes" id="UP000501128">
    <property type="component" value="Chromosome"/>
</dbReference>
<dbReference type="AlphaFoldDB" id="A0A7L5DI13"/>
<feature type="region of interest" description="Disordered" evidence="1">
    <location>
        <begin position="88"/>
        <end position="140"/>
    </location>
</feature>
<evidence type="ECO:0000256" key="1">
    <source>
        <dbReference type="SAM" id="MobiDB-lite"/>
    </source>
</evidence>
<accession>A0A7L5DI13</accession>
<dbReference type="RefSeq" id="WP_169549913.1">
    <property type="nucleotide sequence ID" value="NZ_CP051677.1"/>
</dbReference>
<evidence type="ECO:0000313" key="3">
    <source>
        <dbReference type="Proteomes" id="UP000501128"/>
    </source>
</evidence>
<keyword evidence="3" id="KW-1185">Reference proteome</keyword>
<sequence length="521" mass="55179">MNELENIPDDFWRKAFDGADERPPQGVWEAIERQLDDDSKARVLPLWGPASMPVQRALLWGTGVAASAALLLAGWWYTQSTDLPRSAASVATHTQTGTGPATASVDASPQSRVTSQQQHPASLAGLDHLPPVGTPAYRRQPSFPEQADVAMMTSAQSAISAALARHYANASIETAPSDQPAAGLESAQQPPQVFRQSISLSIVAVTTTPEQQVPAQSDPVPAEESATITLAAQPAKNQSALAKATPAEATADVATKPIRREKWASLSVMPGAFNPAVALASAPVAIASNSVQAANGHPNTANPSVDSRSSRSVAYQLSAGVQLTDRWSVETGVGYLSAQSTVESPAQVNLASVSMLTTNDAPASNNLFIDAIRSRTAGPANAYVSADRSGVQPYTTGRYSSSERQSVSNDYQFVQVPVQVGYQLRPRKRLGLALIGGFLTNIFVRNTVASQVVVTANDDIYRSLSWAASLGARFRYRPSQHWSASLAGLYQPTIGTSTVSDSPIRSHPTSAGMSFGVDYHF</sequence>
<organism evidence="2 3">
    <name type="scientific">Spirosoma rhododendri</name>
    <dbReference type="NCBI Taxonomy" id="2728024"/>
    <lineage>
        <taxon>Bacteria</taxon>
        <taxon>Pseudomonadati</taxon>
        <taxon>Bacteroidota</taxon>
        <taxon>Cytophagia</taxon>
        <taxon>Cytophagales</taxon>
        <taxon>Cytophagaceae</taxon>
        <taxon>Spirosoma</taxon>
    </lineage>
</organism>
<dbReference type="Gene3D" id="2.40.160.20">
    <property type="match status" value="1"/>
</dbReference>
<evidence type="ECO:0000313" key="2">
    <source>
        <dbReference type="EMBL" id="QJD77969.1"/>
    </source>
</evidence>